<dbReference type="Pfam" id="PF13181">
    <property type="entry name" value="TPR_8"/>
    <property type="match status" value="2"/>
</dbReference>
<dbReference type="SMART" id="SM00028">
    <property type="entry name" value="TPR"/>
    <property type="match status" value="4"/>
</dbReference>
<feature type="repeat" description="TPR" evidence="3">
    <location>
        <begin position="192"/>
        <end position="225"/>
    </location>
</feature>
<dbReference type="PANTHER" id="PTHR44227:SF3">
    <property type="entry name" value="PROTEIN O-MANNOSYL-TRANSFERASE TMTC4"/>
    <property type="match status" value="1"/>
</dbReference>
<feature type="signal peptide" evidence="4">
    <location>
        <begin position="1"/>
        <end position="18"/>
    </location>
</feature>
<accession>A0A1M5CRB0</accession>
<proteinExistence type="predicted"/>
<protein>
    <submittedName>
        <fullName evidence="5">Transglutaminase-like superfamily protein</fullName>
    </submittedName>
</protein>
<dbReference type="AlphaFoldDB" id="A0A1M5CRB0"/>
<gene>
    <name evidence="5" type="ORF">SAMN04487965_2277</name>
</gene>
<evidence type="ECO:0000313" key="5">
    <source>
        <dbReference type="EMBL" id="SHF57167.1"/>
    </source>
</evidence>
<dbReference type="InterPro" id="IPR019734">
    <property type="entry name" value="TPR_rpt"/>
</dbReference>
<dbReference type="STRING" id="494016.SAMN04487965_2277"/>
<reference evidence="6" key="1">
    <citation type="submission" date="2016-11" db="EMBL/GenBank/DDBJ databases">
        <authorList>
            <person name="Varghese N."/>
            <person name="Submissions S."/>
        </authorList>
    </citation>
    <scope>NUCLEOTIDE SEQUENCE [LARGE SCALE GENOMIC DNA]</scope>
    <source>
        <strain evidence="6">CGMCC 1.7063</strain>
    </source>
</reference>
<keyword evidence="2 3" id="KW-0802">TPR repeat</keyword>
<feature type="repeat" description="TPR" evidence="3">
    <location>
        <begin position="226"/>
        <end position="259"/>
    </location>
</feature>
<dbReference type="InterPro" id="IPR038765">
    <property type="entry name" value="Papain-like_cys_pep_sf"/>
</dbReference>
<name>A0A1M5CRB0_9GAMM</name>
<evidence type="ECO:0000256" key="2">
    <source>
        <dbReference type="ARBA" id="ARBA00022803"/>
    </source>
</evidence>
<dbReference type="PANTHER" id="PTHR44227">
    <property type="match status" value="1"/>
</dbReference>
<organism evidence="5 6">
    <name type="scientific">Microbulbifer donghaiensis</name>
    <dbReference type="NCBI Taxonomy" id="494016"/>
    <lineage>
        <taxon>Bacteria</taxon>
        <taxon>Pseudomonadati</taxon>
        <taxon>Pseudomonadota</taxon>
        <taxon>Gammaproteobacteria</taxon>
        <taxon>Cellvibrionales</taxon>
        <taxon>Microbulbiferaceae</taxon>
        <taxon>Microbulbifer</taxon>
    </lineage>
</organism>
<dbReference type="PROSITE" id="PS50005">
    <property type="entry name" value="TPR"/>
    <property type="match status" value="2"/>
</dbReference>
<keyword evidence="6" id="KW-1185">Reference proteome</keyword>
<keyword evidence="4" id="KW-0732">Signal</keyword>
<dbReference type="Proteomes" id="UP000184170">
    <property type="component" value="Unassembled WGS sequence"/>
</dbReference>
<keyword evidence="1" id="KW-0677">Repeat</keyword>
<feature type="chain" id="PRO_5013200331" evidence="4">
    <location>
        <begin position="19"/>
        <end position="381"/>
    </location>
</feature>
<evidence type="ECO:0000256" key="3">
    <source>
        <dbReference type="PROSITE-ProRule" id="PRU00339"/>
    </source>
</evidence>
<dbReference type="Gene3D" id="1.25.40.10">
    <property type="entry name" value="Tetratricopeptide repeat domain"/>
    <property type="match status" value="2"/>
</dbReference>
<evidence type="ECO:0000313" key="6">
    <source>
        <dbReference type="Proteomes" id="UP000184170"/>
    </source>
</evidence>
<dbReference type="EMBL" id="FQVA01000002">
    <property type="protein sequence ID" value="SHF57167.1"/>
    <property type="molecule type" value="Genomic_DNA"/>
</dbReference>
<dbReference type="SUPFAM" id="SSF54001">
    <property type="entry name" value="Cysteine proteinases"/>
    <property type="match status" value="1"/>
</dbReference>
<evidence type="ECO:0000256" key="1">
    <source>
        <dbReference type="ARBA" id="ARBA00022737"/>
    </source>
</evidence>
<sequence>MMKTPILILLLCFLTACASTPPSGSADINIQSALSGAVILGQPVDTAGLPNEDLLALTPEMRVYLASVAPDDSPRQRLAALTRAFERREFHVEYDEGSTLSAMETYRQQRGNCLAFTLMMVAMARELGADAYFNQVDVPPVWGHDEAQTFVVYRHINMVSESARGRRVVDFNLAAYDPIYDQYKLSDIAAFAQYYSNRGIELMQQGERAQAFLHLRKALELRPGDSDLWSNLGALYSRFEYQYEAEQSYRQALALNAGNLVAISNLERLYRRSGREELAQHYAQRAKYHRERNPYYLFYQARNAYEHGEYQQAKKQLRRALWKYEDDHRFHFLMGLTNFRLGEVEDSRESFRAAFSLANNPATVNAYTRKLDYLKREAQSQ</sequence>
<dbReference type="PROSITE" id="PS51257">
    <property type="entry name" value="PROKAR_LIPOPROTEIN"/>
    <property type="match status" value="1"/>
</dbReference>
<evidence type="ECO:0000256" key="4">
    <source>
        <dbReference type="SAM" id="SignalP"/>
    </source>
</evidence>
<dbReference type="SUPFAM" id="SSF48452">
    <property type="entry name" value="TPR-like"/>
    <property type="match status" value="1"/>
</dbReference>
<dbReference type="InterPro" id="IPR052346">
    <property type="entry name" value="O-mannosyl-transferase_TMTC"/>
</dbReference>
<dbReference type="InterPro" id="IPR011990">
    <property type="entry name" value="TPR-like_helical_dom_sf"/>
</dbReference>